<dbReference type="GO" id="GO:0000124">
    <property type="term" value="C:SAGA complex"/>
    <property type="evidence" value="ECO:0007669"/>
    <property type="project" value="InterPro"/>
</dbReference>
<evidence type="ECO:0000256" key="2">
    <source>
        <dbReference type="ARBA" id="ARBA00023015"/>
    </source>
</evidence>
<keyword evidence="3" id="KW-0804">Transcription</keyword>
<dbReference type="InterPro" id="IPR047288">
    <property type="entry name" value="Tudor_SGF29_rpt1"/>
</dbReference>
<dbReference type="Gene3D" id="2.30.30.140">
    <property type="match status" value="2"/>
</dbReference>
<accession>A0A915CW24</accession>
<name>A0A915CW24_9BILA</name>
<dbReference type="CDD" id="cd20393">
    <property type="entry name" value="Tudor_SGF29_rpt1"/>
    <property type="match status" value="1"/>
</dbReference>
<dbReference type="InterPro" id="IPR010750">
    <property type="entry name" value="SGF29_tudor-like_dom"/>
</dbReference>
<keyword evidence="2" id="KW-0805">Transcription regulation</keyword>
<dbReference type="WBParaSite" id="jg13223">
    <property type="protein sequence ID" value="jg13223"/>
    <property type="gene ID" value="jg13223"/>
</dbReference>
<evidence type="ECO:0000256" key="4">
    <source>
        <dbReference type="ARBA" id="ARBA00023242"/>
    </source>
</evidence>
<sequence length="180" mass="20023">MMLLAQHASTLPLYIGSIEGHPPPLVGAIPLPANDAIGVKGDFVAAFVEDVWILAEIQNQCAGGRYEIRDIDDDLERQLLLSQNRLIALPQYRADPRRDAHALFPKDAIVLALYPQTTCFYKGVVESQPSGPDEDYQIAFEDNTFPSGYSPTLPVPQRYVLTYKDIPALHKKKSAFILDE</sequence>
<dbReference type="InterPro" id="IPR047287">
    <property type="entry name" value="Tudor_SGF29_rpt2"/>
</dbReference>
<dbReference type="AlphaFoldDB" id="A0A915CW24"/>
<dbReference type="InterPro" id="IPR037802">
    <property type="entry name" value="SGF29"/>
</dbReference>
<dbReference type="Pfam" id="PF07039">
    <property type="entry name" value="SGF29_Tudor"/>
    <property type="match status" value="1"/>
</dbReference>
<evidence type="ECO:0000256" key="3">
    <source>
        <dbReference type="ARBA" id="ARBA00023163"/>
    </source>
</evidence>
<evidence type="ECO:0000313" key="6">
    <source>
        <dbReference type="Proteomes" id="UP000887574"/>
    </source>
</evidence>
<evidence type="ECO:0000313" key="7">
    <source>
        <dbReference type="WBParaSite" id="jg13223"/>
    </source>
</evidence>
<dbReference type="PANTHER" id="PTHR21539:SF0">
    <property type="entry name" value="SAGA-ASSOCIATED FACTOR 29"/>
    <property type="match status" value="1"/>
</dbReference>
<keyword evidence="4" id="KW-0539">Nucleus</keyword>
<dbReference type="Proteomes" id="UP000887574">
    <property type="component" value="Unplaced"/>
</dbReference>
<organism evidence="6 7">
    <name type="scientific">Ditylenchus dipsaci</name>
    <dbReference type="NCBI Taxonomy" id="166011"/>
    <lineage>
        <taxon>Eukaryota</taxon>
        <taxon>Metazoa</taxon>
        <taxon>Ecdysozoa</taxon>
        <taxon>Nematoda</taxon>
        <taxon>Chromadorea</taxon>
        <taxon>Rhabditida</taxon>
        <taxon>Tylenchina</taxon>
        <taxon>Tylenchomorpha</taxon>
        <taxon>Sphaerularioidea</taxon>
        <taxon>Anguinidae</taxon>
        <taxon>Anguininae</taxon>
        <taxon>Ditylenchus</taxon>
    </lineage>
</organism>
<evidence type="ECO:0000256" key="1">
    <source>
        <dbReference type="ARBA" id="ARBA00004123"/>
    </source>
</evidence>
<dbReference type="GO" id="GO:0005634">
    <property type="term" value="C:nucleus"/>
    <property type="evidence" value="ECO:0007669"/>
    <property type="project" value="UniProtKB-SubCell"/>
</dbReference>
<dbReference type="PANTHER" id="PTHR21539">
    <property type="entry name" value="SAGA-ASSOCIATED FACTOR 29"/>
    <property type="match status" value="1"/>
</dbReference>
<dbReference type="CDD" id="cd20394">
    <property type="entry name" value="Tudor_SGF29_rpt2"/>
    <property type="match status" value="1"/>
</dbReference>
<comment type="subcellular location">
    <subcellularLocation>
        <location evidence="1">Nucleus</location>
    </subcellularLocation>
</comment>
<evidence type="ECO:0000259" key="5">
    <source>
        <dbReference type="PROSITE" id="PS51518"/>
    </source>
</evidence>
<feature type="domain" description="SGF29 C-terminal" evidence="5">
    <location>
        <begin position="34"/>
        <end position="169"/>
    </location>
</feature>
<dbReference type="PROSITE" id="PS51518">
    <property type="entry name" value="SGF29_C"/>
    <property type="match status" value="1"/>
</dbReference>
<proteinExistence type="predicted"/>
<reference evidence="7" key="1">
    <citation type="submission" date="2022-11" db="UniProtKB">
        <authorList>
            <consortium name="WormBaseParasite"/>
        </authorList>
    </citation>
    <scope>IDENTIFICATION</scope>
</reference>
<keyword evidence="6" id="KW-1185">Reference proteome</keyword>
<protein>
    <submittedName>
        <fullName evidence="7">SGF29 C-terminal domain-containing protein</fullName>
    </submittedName>
</protein>